<protein>
    <recommendedName>
        <fullName evidence="10">Tubulin nucleotide-binding domain-like protein</fullName>
    </recommendedName>
</protein>
<comment type="similarity">
    <text evidence="3">Belongs to the misato family.</text>
</comment>
<evidence type="ECO:0000256" key="4">
    <source>
        <dbReference type="ARBA" id="ARBA00023128"/>
    </source>
</evidence>
<organism evidence="8 9">
    <name type="scientific">Salinomyces thailandicus</name>
    <dbReference type="NCBI Taxonomy" id="706561"/>
    <lineage>
        <taxon>Eukaryota</taxon>
        <taxon>Fungi</taxon>
        <taxon>Dikarya</taxon>
        <taxon>Ascomycota</taxon>
        <taxon>Pezizomycotina</taxon>
        <taxon>Dothideomycetes</taxon>
        <taxon>Dothideomycetidae</taxon>
        <taxon>Mycosphaerellales</taxon>
        <taxon>Teratosphaeriaceae</taxon>
        <taxon>Salinomyces</taxon>
    </lineage>
</organism>
<comment type="subcellular location">
    <subcellularLocation>
        <location evidence="2">Mitochondrion</location>
    </subcellularLocation>
</comment>
<evidence type="ECO:0000256" key="3">
    <source>
        <dbReference type="ARBA" id="ARBA00008507"/>
    </source>
</evidence>
<sequence length="519" mass="58831">MHEIVTLQFGQQANHIGTHYWNTQESYFTYAGQEDSPVDHDNSFRPGIGADGTETYSPRTLIYDLKGAFGTLRRENALYELQQGEQPRGGWDGSTMSLRLPPIAPSRYQQALDQGIEPPQLTTDTVRFWSDYNHLFYHPRSIVQLSEYELNSSLMPFERWSTGEELFNNLDREHDLLDRDLRPCLEECDQLQALQIFTGLDDAWGGFTARYLERIADELGKGCRWVLGSQDGRRTSRERHVLQAANTAQSLFEMNATTSMQIPMSTLPSSLPSYVQLDPASRWHTSALQAAAFESLTLPTRLRDADTGHTTFDELETTLSNDGKRGVAAVKLTAESPDRLRNESLANGHHDDRMANGLTNGTTDNEDEHSDTSVNFFPELVPRSNTGRTLGRREHIFSSAESSRGHWRDVEDLSHANDDTRDRRLANHQTRTSYHQTQLLFPTLSSYPKIFRFASRPEKLAMKASVSASTLVADRIRQLEQNARGMIGLDEREALCDGLVTMAEEYEEGWSDDEDNEDE</sequence>
<reference evidence="8 9" key="1">
    <citation type="submission" date="2017-03" db="EMBL/GenBank/DDBJ databases">
        <title>Genomes of endolithic fungi from Antarctica.</title>
        <authorList>
            <person name="Coleine C."/>
            <person name="Masonjones S."/>
            <person name="Stajich J.E."/>
        </authorList>
    </citation>
    <scope>NUCLEOTIDE SEQUENCE [LARGE SCALE GENOMIC DNA]</scope>
    <source>
        <strain evidence="8 9">CCFEE 6315</strain>
    </source>
</reference>
<comment type="caution">
    <text evidence="8">The sequence shown here is derived from an EMBL/GenBank/DDBJ whole genome shotgun (WGS) entry which is preliminary data.</text>
</comment>
<dbReference type="OrthoDB" id="271881at2759"/>
<feature type="domain" description="Misato Segment II tubulin-like" evidence="6">
    <location>
        <begin position="2"/>
        <end position="114"/>
    </location>
</feature>
<evidence type="ECO:0000259" key="7">
    <source>
        <dbReference type="Pfam" id="PF14881"/>
    </source>
</evidence>
<evidence type="ECO:0008006" key="10">
    <source>
        <dbReference type="Google" id="ProtNLM"/>
    </source>
</evidence>
<dbReference type="InterPro" id="IPR019605">
    <property type="entry name" value="Misato_II_tubulin-like"/>
</dbReference>
<proteinExistence type="inferred from homology"/>
<dbReference type="InterPro" id="IPR029209">
    <property type="entry name" value="DML1/Misato_tubulin"/>
</dbReference>
<evidence type="ECO:0000313" key="8">
    <source>
        <dbReference type="EMBL" id="TKA23752.1"/>
    </source>
</evidence>
<name>A0A4U0TPM7_9PEZI</name>
<dbReference type="EMBL" id="NAJL01000051">
    <property type="protein sequence ID" value="TKA23752.1"/>
    <property type="molecule type" value="Genomic_DNA"/>
</dbReference>
<dbReference type="Gene3D" id="3.40.50.1440">
    <property type="entry name" value="Tubulin/FtsZ, GTPase domain"/>
    <property type="match status" value="1"/>
</dbReference>
<feature type="region of interest" description="Disordered" evidence="5">
    <location>
        <begin position="332"/>
        <end position="382"/>
    </location>
</feature>
<accession>A0A4U0TPM7</accession>
<gene>
    <name evidence="8" type="ORF">B0A50_07034</name>
</gene>
<dbReference type="GO" id="GO:0007005">
    <property type="term" value="P:mitochondrion organization"/>
    <property type="evidence" value="ECO:0007669"/>
    <property type="project" value="InterPro"/>
</dbReference>
<evidence type="ECO:0000256" key="1">
    <source>
        <dbReference type="ARBA" id="ARBA00003757"/>
    </source>
</evidence>
<evidence type="ECO:0000313" key="9">
    <source>
        <dbReference type="Proteomes" id="UP000308549"/>
    </source>
</evidence>
<dbReference type="Pfam" id="PF14881">
    <property type="entry name" value="Tubulin_3"/>
    <property type="match status" value="1"/>
</dbReference>
<dbReference type="GO" id="GO:0005739">
    <property type="term" value="C:mitochondrion"/>
    <property type="evidence" value="ECO:0007669"/>
    <property type="project" value="UniProtKB-SubCell"/>
</dbReference>
<dbReference type="SUPFAM" id="SSF52490">
    <property type="entry name" value="Tubulin nucleotide-binding domain-like"/>
    <property type="match status" value="1"/>
</dbReference>
<dbReference type="Proteomes" id="UP000308549">
    <property type="component" value="Unassembled WGS sequence"/>
</dbReference>
<dbReference type="PANTHER" id="PTHR13391:SF0">
    <property type="entry name" value="PROTEIN MISATO HOMOLOG 1"/>
    <property type="match status" value="1"/>
</dbReference>
<dbReference type="InterPro" id="IPR036525">
    <property type="entry name" value="Tubulin/FtsZ_GTPase_sf"/>
</dbReference>
<evidence type="ECO:0000259" key="6">
    <source>
        <dbReference type="Pfam" id="PF10644"/>
    </source>
</evidence>
<keyword evidence="4" id="KW-0496">Mitochondrion</keyword>
<evidence type="ECO:0000256" key="2">
    <source>
        <dbReference type="ARBA" id="ARBA00004173"/>
    </source>
</evidence>
<comment type="function">
    <text evidence="1">Involved in the partitioning of the mitochondrial organelle and mitochondrial DNA (mtDNA) inheritance.</text>
</comment>
<dbReference type="AlphaFoldDB" id="A0A4U0TPM7"/>
<keyword evidence="9" id="KW-1185">Reference proteome</keyword>
<feature type="compositionally biased region" description="Basic and acidic residues" evidence="5">
    <location>
        <begin position="336"/>
        <end position="354"/>
    </location>
</feature>
<dbReference type="InterPro" id="IPR049942">
    <property type="entry name" value="DML1/Misato"/>
</dbReference>
<dbReference type="Pfam" id="PF10644">
    <property type="entry name" value="Misat_Tub_SegII"/>
    <property type="match status" value="1"/>
</dbReference>
<evidence type="ECO:0000256" key="5">
    <source>
        <dbReference type="SAM" id="MobiDB-lite"/>
    </source>
</evidence>
<feature type="domain" description="DML1/Misato tubulin" evidence="7">
    <location>
        <begin position="118"/>
        <end position="302"/>
    </location>
</feature>
<dbReference type="PANTHER" id="PTHR13391">
    <property type="entry name" value="MITOCHONDRIAL DISTRIBUTION REGULATOR MISATO"/>
    <property type="match status" value="1"/>
</dbReference>